<feature type="signal peptide" evidence="1">
    <location>
        <begin position="1"/>
        <end position="17"/>
    </location>
</feature>
<evidence type="ECO:0000313" key="3">
    <source>
        <dbReference type="Proteomes" id="UP000321331"/>
    </source>
</evidence>
<dbReference type="AlphaFoldDB" id="A0A5C6SV93"/>
<evidence type="ECO:0000256" key="1">
    <source>
        <dbReference type="SAM" id="SignalP"/>
    </source>
</evidence>
<reference evidence="2 3" key="1">
    <citation type="submission" date="2019-07" db="EMBL/GenBank/DDBJ databases">
        <title>The First High-Quality Draft Genome Sequence of the Causal Agent of the Current Panama Disease Epidemic.</title>
        <authorList>
            <person name="Warmington R.J."/>
            <person name="Kay W."/>
            <person name="Jeffries A."/>
            <person name="Bebber D."/>
            <person name="Moore K."/>
            <person name="Studholme D.J."/>
        </authorList>
    </citation>
    <scope>NUCLEOTIDE SEQUENCE [LARGE SCALE GENOMIC DNA]</scope>
    <source>
        <strain evidence="2 3">TR4</strain>
    </source>
</reference>
<protein>
    <submittedName>
        <fullName evidence="2">Uncharacterized protein</fullName>
    </submittedName>
</protein>
<proteinExistence type="predicted"/>
<feature type="chain" id="PRO_5022892943" evidence="1">
    <location>
        <begin position="18"/>
        <end position="203"/>
    </location>
</feature>
<comment type="caution">
    <text evidence="2">The sequence shown here is derived from an EMBL/GenBank/DDBJ whole genome shotgun (WGS) entry which is preliminary data.</text>
</comment>
<evidence type="ECO:0000313" key="2">
    <source>
        <dbReference type="EMBL" id="TXC02174.1"/>
    </source>
</evidence>
<accession>A0A5C6SV93</accession>
<name>A0A5C6SV93_FUSOC</name>
<keyword evidence="1" id="KW-0732">Signal</keyword>
<dbReference type="Proteomes" id="UP000321331">
    <property type="component" value="Unassembled WGS sequence"/>
</dbReference>
<organism evidence="2 3">
    <name type="scientific">Fusarium oxysporum f. sp. cubense</name>
    <dbReference type="NCBI Taxonomy" id="61366"/>
    <lineage>
        <taxon>Eukaryota</taxon>
        <taxon>Fungi</taxon>
        <taxon>Dikarya</taxon>
        <taxon>Ascomycota</taxon>
        <taxon>Pezizomycotina</taxon>
        <taxon>Sordariomycetes</taxon>
        <taxon>Hypocreomycetidae</taxon>
        <taxon>Hypocreales</taxon>
        <taxon>Nectriaceae</taxon>
        <taxon>Fusarium</taxon>
        <taxon>Fusarium oxysporum species complex</taxon>
    </lineage>
</organism>
<sequence>MKFTATLFGLFAAQALAVNMYSAPNAAAECGALGVAEWDLDTLPAGMDVSELRKCKEHPLSVKIHSRNPDSTKVNVLEKRKCTSSKWKPKAGCDKHWCWQNCGSAKEVEWGFWCWSAHKDGKGAWMSCSNDSDCPTDDKFCEVAISGASSVSDIPFTSGVPENTNTAAATGLSPSTSTEGAAQATATIALGALFGGAAFVMNF</sequence>
<dbReference type="EMBL" id="VMNF01000008">
    <property type="protein sequence ID" value="TXC02174.1"/>
    <property type="molecule type" value="Genomic_DNA"/>
</dbReference>
<gene>
    <name evidence="2" type="ORF">FocTR4_00015349</name>
</gene>